<dbReference type="PANTHER" id="PTHR43434:SF1">
    <property type="entry name" value="PHOSPHOGLYCOLATE PHOSPHATASE"/>
    <property type="match status" value="1"/>
</dbReference>
<proteinExistence type="inferred from homology"/>
<dbReference type="SFLD" id="SFLDS00003">
    <property type="entry name" value="Haloacid_Dehalogenase"/>
    <property type="match status" value="1"/>
</dbReference>
<dbReference type="EC" id="3.1.3.18" evidence="4"/>
<comment type="similarity">
    <text evidence="3">Belongs to the HAD-like hydrolase superfamily. CbbY/CbbZ/Gph/YieH family.</text>
</comment>
<accession>A0A934QJP6</accession>
<dbReference type="GO" id="GO:0008967">
    <property type="term" value="F:phosphoglycolate phosphatase activity"/>
    <property type="evidence" value="ECO:0007669"/>
    <property type="project" value="UniProtKB-EC"/>
</dbReference>
<evidence type="ECO:0000256" key="2">
    <source>
        <dbReference type="ARBA" id="ARBA00004818"/>
    </source>
</evidence>
<dbReference type="SUPFAM" id="SSF56784">
    <property type="entry name" value="HAD-like"/>
    <property type="match status" value="1"/>
</dbReference>
<sequence length="239" mass="24867">MTPDRTALRGILFDKDGTLVDYEATWAPINRRVAEIAARGDPTLAHRLLEIGGHDPAADRVRGGSLLAASHTREIAQAWIEAGADFALDDLSQQMDSAFAEGARNAVPVTNVAGLFDRLRARGFALGVATSDGAQAARATLARLDIDTDGLFVAGYDSGFGGKPEPGMVWGFCAATGLAPTEVIVVGDNLHDMEMATAAGCAAALGVLTGTGSEAELATKAHTVLPSIDALEPWLDQGR</sequence>
<dbReference type="EMBL" id="NRRE01000026">
    <property type="protein sequence ID" value="MBK1698133.1"/>
    <property type="molecule type" value="Genomic_DNA"/>
</dbReference>
<dbReference type="NCBIfam" id="TIGR01549">
    <property type="entry name" value="HAD-SF-IA-v1"/>
    <property type="match status" value="1"/>
</dbReference>
<dbReference type="AlphaFoldDB" id="A0A934QJP6"/>
<protein>
    <recommendedName>
        <fullName evidence="4">phosphoglycolate phosphatase</fullName>
        <ecNumber evidence="4">3.1.3.18</ecNumber>
    </recommendedName>
</protein>
<evidence type="ECO:0000313" key="5">
    <source>
        <dbReference type="EMBL" id="MBK1698133.1"/>
    </source>
</evidence>
<dbReference type="RefSeq" id="WP_037256138.1">
    <property type="nucleotide sequence ID" value="NZ_NRRE01000026.1"/>
</dbReference>
<dbReference type="SFLD" id="SFLDG01129">
    <property type="entry name" value="C1.5:_HAD__Beta-PGM__Phosphata"/>
    <property type="match status" value="1"/>
</dbReference>
<evidence type="ECO:0000256" key="3">
    <source>
        <dbReference type="ARBA" id="ARBA00006171"/>
    </source>
</evidence>
<dbReference type="Proteomes" id="UP000778970">
    <property type="component" value="Unassembled WGS sequence"/>
</dbReference>
<dbReference type="Pfam" id="PF00702">
    <property type="entry name" value="Hydrolase"/>
    <property type="match status" value="1"/>
</dbReference>
<comment type="caution">
    <text evidence="5">The sequence shown here is derived from an EMBL/GenBank/DDBJ whole genome shotgun (WGS) entry which is preliminary data.</text>
</comment>
<dbReference type="Gene3D" id="3.40.50.1000">
    <property type="entry name" value="HAD superfamily/HAD-like"/>
    <property type="match status" value="1"/>
</dbReference>
<comment type="pathway">
    <text evidence="2">Organic acid metabolism; glycolate biosynthesis; glycolate from 2-phosphoglycolate: step 1/1.</text>
</comment>
<name>A0A934QJP6_9PROT</name>
<keyword evidence="6" id="KW-1185">Reference proteome</keyword>
<dbReference type="InterPro" id="IPR023214">
    <property type="entry name" value="HAD_sf"/>
</dbReference>
<dbReference type="InterPro" id="IPR023198">
    <property type="entry name" value="PGP-like_dom2"/>
</dbReference>
<keyword evidence="5" id="KW-0378">Hydrolase</keyword>
<dbReference type="InterPro" id="IPR036412">
    <property type="entry name" value="HAD-like_sf"/>
</dbReference>
<dbReference type="InterPro" id="IPR050155">
    <property type="entry name" value="HAD-like_hydrolase_sf"/>
</dbReference>
<dbReference type="InterPro" id="IPR006439">
    <property type="entry name" value="HAD-SF_hydro_IA"/>
</dbReference>
<dbReference type="Gene3D" id="1.10.150.240">
    <property type="entry name" value="Putative phosphatase, domain 2"/>
    <property type="match status" value="1"/>
</dbReference>
<reference evidence="5" key="2">
    <citation type="journal article" date="2020" name="Microorganisms">
        <title>Osmotic Adaptation and Compatible Solute Biosynthesis of Phototrophic Bacteria as Revealed from Genome Analyses.</title>
        <authorList>
            <person name="Imhoff J.F."/>
            <person name="Rahn T."/>
            <person name="Kunzel S."/>
            <person name="Keller A."/>
            <person name="Neulinger S.C."/>
        </authorList>
    </citation>
    <scope>NUCLEOTIDE SEQUENCE</scope>
    <source>
        <strain evidence="5">DSM 9154</strain>
    </source>
</reference>
<dbReference type="PANTHER" id="PTHR43434">
    <property type="entry name" value="PHOSPHOGLYCOLATE PHOSPHATASE"/>
    <property type="match status" value="1"/>
</dbReference>
<gene>
    <name evidence="5" type="ORF">CKO21_12870</name>
</gene>
<reference evidence="5" key="1">
    <citation type="submission" date="2017-08" db="EMBL/GenBank/DDBJ databases">
        <authorList>
            <person name="Imhoff J.F."/>
            <person name="Rahn T."/>
            <person name="Kuenzel S."/>
            <person name="Neulinger S.C."/>
        </authorList>
    </citation>
    <scope>NUCLEOTIDE SEQUENCE</scope>
    <source>
        <strain evidence="5">DSM 9154</strain>
    </source>
</reference>
<organism evidence="5 6">
    <name type="scientific">Rhodovibrio salinarum</name>
    <dbReference type="NCBI Taxonomy" id="1087"/>
    <lineage>
        <taxon>Bacteria</taxon>
        <taxon>Pseudomonadati</taxon>
        <taxon>Pseudomonadota</taxon>
        <taxon>Alphaproteobacteria</taxon>
        <taxon>Rhodospirillales</taxon>
        <taxon>Rhodovibrionaceae</taxon>
        <taxon>Rhodovibrio</taxon>
    </lineage>
</organism>
<comment type="catalytic activity">
    <reaction evidence="1">
        <text>2-phosphoglycolate + H2O = glycolate + phosphate</text>
        <dbReference type="Rhea" id="RHEA:14369"/>
        <dbReference type="ChEBI" id="CHEBI:15377"/>
        <dbReference type="ChEBI" id="CHEBI:29805"/>
        <dbReference type="ChEBI" id="CHEBI:43474"/>
        <dbReference type="ChEBI" id="CHEBI:58033"/>
        <dbReference type="EC" id="3.1.3.18"/>
    </reaction>
</comment>
<evidence type="ECO:0000256" key="4">
    <source>
        <dbReference type="ARBA" id="ARBA00013078"/>
    </source>
</evidence>
<evidence type="ECO:0000313" key="6">
    <source>
        <dbReference type="Proteomes" id="UP000778970"/>
    </source>
</evidence>
<dbReference type="GO" id="GO:0005829">
    <property type="term" value="C:cytosol"/>
    <property type="evidence" value="ECO:0007669"/>
    <property type="project" value="TreeGrafter"/>
</dbReference>
<evidence type="ECO:0000256" key="1">
    <source>
        <dbReference type="ARBA" id="ARBA00000830"/>
    </source>
</evidence>
<dbReference type="GO" id="GO:0006281">
    <property type="term" value="P:DNA repair"/>
    <property type="evidence" value="ECO:0007669"/>
    <property type="project" value="TreeGrafter"/>
</dbReference>